<dbReference type="EMBL" id="CAJNOC010001621">
    <property type="protein sequence ID" value="CAF0879176.1"/>
    <property type="molecule type" value="Genomic_DNA"/>
</dbReference>
<name>A0A813Y3C4_9BILA</name>
<proteinExistence type="predicted"/>
<protein>
    <submittedName>
        <fullName evidence="1">Uncharacterized protein</fullName>
    </submittedName>
</protein>
<organism evidence="1 2">
    <name type="scientific">Brachionus calyciflorus</name>
    <dbReference type="NCBI Taxonomy" id="104777"/>
    <lineage>
        <taxon>Eukaryota</taxon>
        <taxon>Metazoa</taxon>
        <taxon>Spiralia</taxon>
        <taxon>Gnathifera</taxon>
        <taxon>Rotifera</taxon>
        <taxon>Eurotatoria</taxon>
        <taxon>Monogononta</taxon>
        <taxon>Pseudotrocha</taxon>
        <taxon>Ploima</taxon>
        <taxon>Brachionidae</taxon>
        <taxon>Brachionus</taxon>
    </lineage>
</organism>
<dbReference type="Proteomes" id="UP000663879">
    <property type="component" value="Unassembled WGS sequence"/>
</dbReference>
<comment type="caution">
    <text evidence="1">The sequence shown here is derived from an EMBL/GenBank/DDBJ whole genome shotgun (WGS) entry which is preliminary data.</text>
</comment>
<keyword evidence="2" id="KW-1185">Reference proteome</keyword>
<evidence type="ECO:0000313" key="2">
    <source>
        <dbReference type="Proteomes" id="UP000663879"/>
    </source>
</evidence>
<dbReference type="AlphaFoldDB" id="A0A813Y3C4"/>
<dbReference type="OrthoDB" id="10036531at2759"/>
<accession>A0A813Y3C4</accession>
<sequence>MLILLGTLRCETAHNYASIYINGHEDFLTEENQENRRIIIAHDESIFRSGEIQGERWLHHHYSPFFNKGRGVSKMLSDFITSDPKLPIFKLGINEWEEAIKNEPWLEENSNNGFIERSATALIFPSKENYFDNTSILEQFKRLFTLIRYSSIFKSVNFRVDLLVDNATAHTKCQDDINLFAKSMNRSTPVEFLTWTYSEGNEEQTDCY</sequence>
<evidence type="ECO:0000313" key="1">
    <source>
        <dbReference type="EMBL" id="CAF0879176.1"/>
    </source>
</evidence>
<gene>
    <name evidence="1" type="ORF">OXX778_LOCUS10326</name>
</gene>
<reference evidence="1" key="1">
    <citation type="submission" date="2021-02" db="EMBL/GenBank/DDBJ databases">
        <authorList>
            <person name="Nowell W R."/>
        </authorList>
    </citation>
    <scope>NUCLEOTIDE SEQUENCE</scope>
    <source>
        <strain evidence="1">Ploen Becks lab</strain>
    </source>
</reference>